<evidence type="ECO:0000256" key="12">
    <source>
        <dbReference type="RuleBase" id="RU362132"/>
    </source>
</evidence>
<evidence type="ECO:0000313" key="16">
    <source>
        <dbReference type="EMBL" id="BAC44481.1"/>
    </source>
</evidence>
<dbReference type="EMBL" id="BA000026">
    <property type="protein sequence ID" value="BAC44481.1"/>
    <property type="molecule type" value="Genomic_DNA"/>
</dbReference>
<evidence type="ECO:0000259" key="13">
    <source>
        <dbReference type="Pfam" id="PF00205"/>
    </source>
</evidence>
<keyword evidence="7" id="KW-0210">Decarboxylase</keyword>
<dbReference type="GO" id="GO:0005829">
    <property type="term" value="C:cytosol"/>
    <property type="evidence" value="ECO:0007669"/>
    <property type="project" value="TreeGrafter"/>
</dbReference>
<accession>Q8EV79</accession>
<proteinExistence type="inferred from homology"/>
<dbReference type="GO" id="GO:0000949">
    <property type="term" value="P:aromatic amino acid family catabolic process to alcohol via Ehrlich pathway"/>
    <property type="evidence" value="ECO:0007669"/>
    <property type="project" value="TreeGrafter"/>
</dbReference>
<feature type="domain" description="Thiamine pyrophosphate enzyme N-terminal TPP-binding" evidence="15">
    <location>
        <begin position="5"/>
        <end position="112"/>
    </location>
</feature>
<dbReference type="Gene3D" id="3.40.50.1220">
    <property type="entry name" value="TPP-binding domain"/>
    <property type="match status" value="1"/>
</dbReference>
<evidence type="ECO:0000256" key="11">
    <source>
        <dbReference type="PIRSR" id="PIRSR036565-2"/>
    </source>
</evidence>
<dbReference type="RefSeq" id="WP_011077511.1">
    <property type="nucleotide sequence ID" value="NC_004432.1"/>
</dbReference>
<dbReference type="CDD" id="cd02005">
    <property type="entry name" value="TPP_PDC_IPDC"/>
    <property type="match status" value="1"/>
</dbReference>
<dbReference type="InterPro" id="IPR047213">
    <property type="entry name" value="TPP_PYR_PDC_IPDC-like"/>
</dbReference>
<dbReference type="HOGENOM" id="CLU_013748_0_2_14"/>
<dbReference type="Pfam" id="PF02776">
    <property type="entry name" value="TPP_enzyme_N"/>
    <property type="match status" value="1"/>
</dbReference>
<dbReference type="InterPro" id="IPR011766">
    <property type="entry name" value="TPP_enzyme_TPP-bd"/>
</dbReference>
<evidence type="ECO:0000256" key="10">
    <source>
        <dbReference type="ARBA" id="ARBA00023239"/>
    </source>
</evidence>
<organism evidence="16 17">
    <name type="scientific">Malacoplasma penetrans (strain HF-2)</name>
    <name type="common">Mycoplasma penetrans</name>
    <dbReference type="NCBI Taxonomy" id="272633"/>
    <lineage>
        <taxon>Bacteria</taxon>
        <taxon>Bacillati</taxon>
        <taxon>Mycoplasmatota</taxon>
        <taxon>Mycoplasmoidales</taxon>
        <taxon>Mycoplasmoidaceae</taxon>
        <taxon>Malacoplasma</taxon>
    </lineage>
</organism>
<comment type="similarity">
    <text evidence="4 12">Belongs to the TPP enzyme family.</text>
</comment>
<dbReference type="FunCoup" id="Q8EV79">
    <property type="interactions" value="250"/>
</dbReference>
<dbReference type="InterPro" id="IPR047214">
    <property type="entry name" value="TPP_PDC_IPDC"/>
</dbReference>
<dbReference type="SUPFAM" id="SSF52518">
    <property type="entry name" value="Thiamin diphosphate-binding fold (THDP-binding)"/>
    <property type="match status" value="2"/>
</dbReference>
<dbReference type="Pfam" id="PF02775">
    <property type="entry name" value="TPP_enzyme_C"/>
    <property type="match status" value="1"/>
</dbReference>
<keyword evidence="8 11" id="KW-0460">Magnesium</keyword>
<keyword evidence="10" id="KW-0456">Lyase</keyword>
<dbReference type="InterPro" id="IPR012001">
    <property type="entry name" value="Thiamin_PyroP_enz_TPP-bd_dom"/>
</dbReference>
<dbReference type="PIRSF" id="PIRSF036565">
    <property type="entry name" value="Pyruvt_ip_decrb"/>
    <property type="match status" value="1"/>
</dbReference>
<evidence type="ECO:0000259" key="14">
    <source>
        <dbReference type="Pfam" id="PF02775"/>
    </source>
</evidence>
<dbReference type="CDD" id="cd07038">
    <property type="entry name" value="TPP_PYR_PDC_IPDC_like"/>
    <property type="match status" value="1"/>
</dbReference>
<dbReference type="InterPro" id="IPR012110">
    <property type="entry name" value="PDC/IPDC-like"/>
</dbReference>
<sequence>MRKITIGNYLLERLSEIGIKDIFGVPGDFNLGFLDDIIKNEDLNWIGCTNELNASYSVDGYARVNGIGAILTTYGVGELSAVNGIAGSYSEDVPVIHIVGTPKREYFKRHMILHHSLGTSDSFGAYKKIYENITSLTVWLDAKNAINQINNAIKYAVFYKKPVYIMIPQDVASFEIMADSDLLSFASGFDLEEHKEIIEDVKNKINNSNQAVIISGHKVIRYGLKSDLEKFVNRNGINVVTTGFGKGSVDETNELYLGVYSGLKTPDAAIAKIIDTADLVLIIGNKFTDLTSSFFQLNFNKDNVVEISDTHVKYDNKIFTNHSFGFLVKMLANDTNINYKGLSVLENRVAVEFNPTEEKITYNRLQVALNNYFVEKDILVSDVGTCTFLSQYIQLKKDMKFIMQPLWASIGFSFPASIGAQIASNSKVVNILGDGAFNMVFNELITVINKQIPITTILLNNNGYTIEKVIHGDGKPYNELPKVNYSQLIKAFDPEGEKSISLRVTNEIELQEALVISRSSDKFVFIEVCLEQNDIPEALKGFFNK</sequence>
<keyword evidence="6 11" id="KW-0479">Metal-binding</keyword>
<comment type="function">
    <text evidence="3">Decarboxylates branched-chain and aromatic alpha-keto acids to aldehydes.</text>
</comment>
<dbReference type="Pfam" id="PF00205">
    <property type="entry name" value="TPP_enzyme_M"/>
    <property type="match status" value="1"/>
</dbReference>
<dbReference type="InterPro" id="IPR029035">
    <property type="entry name" value="DHS-like_NAD/FAD-binding_dom"/>
</dbReference>
<feature type="binding site" evidence="11">
    <location>
        <position position="434"/>
    </location>
    <ligand>
        <name>Mg(2+)</name>
        <dbReference type="ChEBI" id="CHEBI:18420"/>
    </ligand>
</feature>
<evidence type="ECO:0000256" key="6">
    <source>
        <dbReference type="ARBA" id="ARBA00022723"/>
    </source>
</evidence>
<comment type="cofactor">
    <cofactor evidence="2">
        <name>thiamine diphosphate</name>
        <dbReference type="ChEBI" id="CHEBI:58937"/>
    </cofactor>
</comment>
<feature type="binding site" evidence="11">
    <location>
        <position position="463"/>
    </location>
    <ligand>
        <name>Mg(2+)</name>
        <dbReference type="ChEBI" id="CHEBI:18420"/>
    </ligand>
</feature>
<name>Q8EV79_MALP2</name>
<keyword evidence="17" id="KW-1185">Reference proteome</keyword>
<reference evidence="16 17" key="1">
    <citation type="journal article" date="2002" name="Nucleic Acids Res.">
        <title>The complete genomic sequence of Mycoplasma penetrans, an intracellular bacterial pathogen in humans.</title>
        <authorList>
            <person name="Sasaki Y."/>
            <person name="Ishikawa J."/>
            <person name="Yamashita A."/>
            <person name="Oshima K."/>
            <person name="Kenri T."/>
            <person name="Furuya K."/>
            <person name="Yoshino C."/>
            <person name="Horino A."/>
            <person name="Shiba T."/>
            <person name="Sasaki T."/>
            <person name="Hattori M."/>
        </authorList>
    </citation>
    <scope>NUCLEOTIDE SEQUENCE [LARGE SCALE GENOMIC DNA]</scope>
    <source>
        <strain evidence="16 17">HF-2</strain>
    </source>
</reference>
<dbReference type="PANTHER" id="PTHR43452:SF30">
    <property type="entry name" value="PYRUVATE DECARBOXYLASE ISOZYME 1-RELATED"/>
    <property type="match status" value="1"/>
</dbReference>
<evidence type="ECO:0000256" key="7">
    <source>
        <dbReference type="ARBA" id="ARBA00022793"/>
    </source>
</evidence>
<comment type="cofactor">
    <cofactor evidence="11">
        <name>Mg(2+)</name>
        <dbReference type="ChEBI" id="CHEBI:18420"/>
    </cofactor>
    <text evidence="11">Binds 1 Mg(2+) per subunit.</text>
</comment>
<evidence type="ECO:0000313" key="17">
    <source>
        <dbReference type="Proteomes" id="UP000002522"/>
    </source>
</evidence>
<dbReference type="GO" id="GO:0000287">
    <property type="term" value="F:magnesium ion binding"/>
    <property type="evidence" value="ECO:0007669"/>
    <property type="project" value="InterPro"/>
</dbReference>
<evidence type="ECO:0000256" key="4">
    <source>
        <dbReference type="ARBA" id="ARBA00007812"/>
    </source>
</evidence>
<dbReference type="InterPro" id="IPR029061">
    <property type="entry name" value="THDP-binding"/>
</dbReference>
<feature type="domain" description="Thiamine pyrophosphate enzyme TPP-binding" evidence="14">
    <location>
        <begin position="382"/>
        <end position="528"/>
    </location>
</feature>
<evidence type="ECO:0000259" key="15">
    <source>
        <dbReference type="Pfam" id="PF02776"/>
    </source>
</evidence>
<evidence type="ECO:0000256" key="8">
    <source>
        <dbReference type="ARBA" id="ARBA00022842"/>
    </source>
</evidence>
<evidence type="ECO:0000256" key="5">
    <source>
        <dbReference type="ARBA" id="ARBA00020054"/>
    </source>
</evidence>
<dbReference type="InterPro" id="IPR012000">
    <property type="entry name" value="Thiamin_PyroP_enz_cen_dom"/>
</dbReference>
<keyword evidence="9 12" id="KW-0786">Thiamine pyrophosphate</keyword>
<evidence type="ECO:0000256" key="2">
    <source>
        <dbReference type="ARBA" id="ARBA00001964"/>
    </source>
</evidence>
<dbReference type="SUPFAM" id="SSF52467">
    <property type="entry name" value="DHS-like NAD/FAD-binding domain"/>
    <property type="match status" value="1"/>
</dbReference>
<dbReference type="eggNOG" id="COG3961">
    <property type="taxonomic scope" value="Bacteria"/>
</dbReference>
<evidence type="ECO:0000256" key="3">
    <source>
        <dbReference type="ARBA" id="ARBA00002938"/>
    </source>
</evidence>
<dbReference type="InParanoid" id="Q8EV79"/>
<dbReference type="GO" id="GO:0030976">
    <property type="term" value="F:thiamine pyrophosphate binding"/>
    <property type="evidence" value="ECO:0007669"/>
    <property type="project" value="InterPro"/>
</dbReference>
<evidence type="ECO:0000256" key="1">
    <source>
        <dbReference type="ARBA" id="ARBA00001920"/>
    </source>
</evidence>
<dbReference type="AlphaFoldDB" id="Q8EV79"/>
<evidence type="ECO:0000256" key="9">
    <source>
        <dbReference type="ARBA" id="ARBA00023052"/>
    </source>
</evidence>
<feature type="domain" description="Thiamine pyrophosphate enzyme central" evidence="13">
    <location>
        <begin position="198"/>
        <end position="315"/>
    </location>
</feature>
<keyword evidence="16" id="KW-0670">Pyruvate</keyword>
<feature type="binding site" evidence="11">
    <location>
        <position position="461"/>
    </location>
    <ligand>
        <name>Mg(2+)</name>
        <dbReference type="ChEBI" id="CHEBI:18420"/>
    </ligand>
</feature>
<dbReference type="FunFam" id="3.40.50.970:FF:000019">
    <property type="entry name" value="Pyruvate decarboxylase isozyme"/>
    <property type="match status" value="1"/>
</dbReference>
<dbReference type="Proteomes" id="UP000002522">
    <property type="component" value="Chromosome"/>
</dbReference>
<protein>
    <recommendedName>
        <fullName evidence="5">Alpha-keto-acid decarboxylase</fullName>
    </recommendedName>
</protein>
<dbReference type="KEGG" id="mpe:MYPE6890"/>
<comment type="cofactor">
    <cofactor evidence="1">
        <name>a metal cation</name>
        <dbReference type="ChEBI" id="CHEBI:25213"/>
    </cofactor>
</comment>
<dbReference type="GO" id="GO:0004737">
    <property type="term" value="F:pyruvate decarboxylase activity"/>
    <property type="evidence" value="ECO:0007669"/>
    <property type="project" value="TreeGrafter"/>
</dbReference>
<dbReference type="STRING" id="272633.gene:10731810"/>
<gene>
    <name evidence="16" type="ordered locus">MYPE6890</name>
</gene>
<dbReference type="Gene3D" id="3.40.50.970">
    <property type="match status" value="2"/>
</dbReference>
<dbReference type="PANTHER" id="PTHR43452">
    <property type="entry name" value="PYRUVATE DECARBOXYLASE"/>
    <property type="match status" value="1"/>
</dbReference>